<dbReference type="InterPro" id="IPR003439">
    <property type="entry name" value="ABC_transporter-like_ATP-bd"/>
</dbReference>
<evidence type="ECO:0000256" key="2">
    <source>
        <dbReference type="ARBA" id="ARBA00005417"/>
    </source>
</evidence>
<protein>
    <submittedName>
        <fullName evidence="10">Energy-coupling factor transporter ATPase</fullName>
    </submittedName>
</protein>
<keyword evidence="3" id="KW-0813">Transport</keyword>
<keyword evidence="5" id="KW-0547">Nucleotide-binding</keyword>
<name>A0ABY5P7M2_9LACT</name>
<evidence type="ECO:0000256" key="6">
    <source>
        <dbReference type="ARBA" id="ARBA00022840"/>
    </source>
</evidence>
<dbReference type="InterPro" id="IPR050095">
    <property type="entry name" value="ECF_ABC_transporter_ATP-bd"/>
</dbReference>
<keyword evidence="11" id="KW-1185">Reference proteome</keyword>
<comment type="similarity">
    <text evidence="2">Belongs to the ABC transporter superfamily.</text>
</comment>
<dbReference type="Pfam" id="PF00005">
    <property type="entry name" value="ABC_tran"/>
    <property type="match status" value="1"/>
</dbReference>
<dbReference type="CDD" id="cd03225">
    <property type="entry name" value="ABC_cobalt_CbiO_domain1"/>
    <property type="match status" value="1"/>
</dbReference>
<evidence type="ECO:0000256" key="5">
    <source>
        <dbReference type="ARBA" id="ARBA00022741"/>
    </source>
</evidence>
<evidence type="ECO:0000259" key="9">
    <source>
        <dbReference type="PROSITE" id="PS50893"/>
    </source>
</evidence>
<keyword evidence="7" id="KW-1278">Translocase</keyword>
<dbReference type="PANTHER" id="PTHR43553:SF24">
    <property type="entry name" value="ENERGY-COUPLING FACTOR TRANSPORTER ATP-BINDING PROTEIN ECFA1"/>
    <property type="match status" value="1"/>
</dbReference>
<dbReference type="SMART" id="SM00382">
    <property type="entry name" value="AAA"/>
    <property type="match status" value="1"/>
</dbReference>
<dbReference type="PANTHER" id="PTHR43553">
    <property type="entry name" value="HEAVY METAL TRANSPORTER"/>
    <property type="match status" value="1"/>
</dbReference>
<dbReference type="PROSITE" id="PS00211">
    <property type="entry name" value="ABC_TRANSPORTER_1"/>
    <property type="match status" value="1"/>
</dbReference>
<keyword evidence="4" id="KW-1003">Cell membrane</keyword>
<keyword evidence="6" id="KW-0067">ATP-binding</keyword>
<reference evidence="10 11" key="1">
    <citation type="submission" date="2022-08" db="EMBL/GenBank/DDBJ databases">
        <title>Aerococcaceae sp. nov isolated from spoiled eye mask.</title>
        <authorList>
            <person name="Zhou G."/>
            <person name="Xie X.-B."/>
            <person name="Shi Q.-S."/>
            <person name="Wang Y.-S."/>
            <person name="Wen X."/>
            <person name="Peng H."/>
            <person name="Yang X.-J."/>
            <person name="Tao H.-B."/>
            <person name="Huang X.-M."/>
        </authorList>
    </citation>
    <scope>NUCLEOTIDE SEQUENCE [LARGE SCALE GENOMIC DNA]</scope>
    <source>
        <strain evidence="11">DM20194951</strain>
    </source>
</reference>
<dbReference type="InterPro" id="IPR017871">
    <property type="entry name" value="ABC_transporter-like_CS"/>
</dbReference>
<evidence type="ECO:0000256" key="3">
    <source>
        <dbReference type="ARBA" id="ARBA00022448"/>
    </source>
</evidence>
<evidence type="ECO:0000313" key="10">
    <source>
        <dbReference type="EMBL" id="UUX34732.1"/>
    </source>
</evidence>
<proteinExistence type="inferred from homology"/>
<dbReference type="Gene3D" id="3.40.50.300">
    <property type="entry name" value="P-loop containing nucleotide triphosphate hydrolases"/>
    <property type="match status" value="1"/>
</dbReference>
<dbReference type="NCBIfam" id="TIGR04520">
    <property type="entry name" value="ECF_ATPase_1"/>
    <property type="match status" value="1"/>
</dbReference>
<evidence type="ECO:0000256" key="1">
    <source>
        <dbReference type="ARBA" id="ARBA00004202"/>
    </source>
</evidence>
<dbReference type="InterPro" id="IPR015856">
    <property type="entry name" value="ABC_transpr_CbiO/EcfA_su"/>
</dbReference>
<evidence type="ECO:0000256" key="8">
    <source>
        <dbReference type="ARBA" id="ARBA00023136"/>
    </source>
</evidence>
<gene>
    <name evidence="10" type="ORF">NRE15_03525</name>
</gene>
<dbReference type="InterPro" id="IPR003593">
    <property type="entry name" value="AAA+_ATPase"/>
</dbReference>
<keyword evidence="8" id="KW-0472">Membrane</keyword>
<dbReference type="InterPro" id="IPR030947">
    <property type="entry name" value="EcfA_1"/>
</dbReference>
<comment type="subcellular location">
    <subcellularLocation>
        <location evidence="1">Cell membrane</location>
        <topology evidence="1">Peripheral membrane protein</topology>
    </subcellularLocation>
</comment>
<evidence type="ECO:0000256" key="7">
    <source>
        <dbReference type="ARBA" id="ARBA00022967"/>
    </source>
</evidence>
<organism evidence="10 11">
    <name type="scientific">Fundicoccus culcitae</name>
    <dbReference type="NCBI Taxonomy" id="2969821"/>
    <lineage>
        <taxon>Bacteria</taxon>
        <taxon>Bacillati</taxon>
        <taxon>Bacillota</taxon>
        <taxon>Bacilli</taxon>
        <taxon>Lactobacillales</taxon>
        <taxon>Aerococcaceae</taxon>
        <taxon>Fundicoccus</taxon>
    </lineage>
</organism>
<dbReference type="InterPro" id="IPR027417">
    <property type="entry name" value="P-loop_NTPase"/>
</dbReference>
<dbReference type="EMBL" id="CP102453">
    <property type="protein sequence ID" value="UUX34732.1"/>
    <property type="molecule type" value="Genomic_DNA"/>
</dbReference>
<evidence type="ECO:0000313" key="11">
    <source>
        <dbReference type="Proteomes" id="UP001315967"/>
    </source>
</evidence>
<dbReference type="RefSeq" id="WP_313794233.1">
    <property type="nucleotide sequence ID" value="NZ_CP102453.1"/>
</dbReference>
<sequence length="277" mass="30813">MNEISMKELSHTYQFEGGYTHSLTGITLNVQKGEFVSLLGPNGSGKSTILKQINILYPIQKGTLTVAGFDASKPANVSDIRKHCGLVFQNPDNQFVSTILEEDIAFGLENYDYPDEAIPQRVKEALEMVDMAGYEKKSPHMLSGGQKQRIALAGVLAINPEILLFDEVTSMLDPQGRKEILAMIQKLHVEYHKTILMVTHNVEETLLSDRIVVIHQGKILAQGLPREILTDTNLLKKAGLKPPIAVQLYDDLKKEGIDLGDCPLTEEELVEKICQFN</sequence>
<dbReference type="Proteomes" id="UP001315967">
    <property type="component" value="Chromosome"/>
</dbReference>
<feature type="domain" description="ABC transporter" evidence="9">
    <location>
        <begin position="4"/>
        <end position="241"/>
    </location>
</feature>
<evidence type="ECO:0000256" key="4">
    <source>
        <dbReference type="ARBA" id="ARBA00022475"/>
    </source>
</evidence>
<accession>A0ABY5P7M2</accession>
<dbReference type="PROSITE" id="PS50893">
    <property type="entry name" value="ABC_TRANSPORTER_2"/>
    <property type="match status" value="1"/>
</dbReference>
<dbReference type="SUPFAM" id="SSF52540">
    <property type="entry name" value="P-loop containing nucleoside triphosphate hydrolases"/>
    <property type="match status" value="1"/>
</dbReference>